<keyword evidence="3" id="KW-1185">Reference proteome</keyword>
<gene>
    <name evidence="2" type="ORF">GGX14DRAFT_375967</name>
</gene>
<evidence type="ECO:0000313" key="3">
    <source>
        <dbReference type="Proteomes" id="UP001219525"/>
    </source>
</evidence>
<evidence type="ECO:0000313" key="2">
    <source>
        <dbReference type="EMBL" id="KAJ7196539.1"/>
    </source>
</evidence>
<dbReference type="Proteomes" id="UP001219525">
    <property type="component" value="Unassembled WGS sequence"/>
</dbReference>
<dbReference type="EMBL" id="JARJCW010000083">
    <property type="protein sequence ID" value="KAJ7196539.1"/>
    <property type="molecule type" value="Genomic_DNA"/>
</dbReference>
<proteinExistence type="predicted"/>
<dbReference type="AlphaFoldDB" id="A0AAD6Y4R4"/>
<organism evidence="2 3">
    <name type="scientific">Mycena pura</name>
    <dbReference type="NCBI Taxonomy" id="153505"/>
    <lineage>
        <taxon>Eukaryota</taxon>
        <taxon>Fungi</taxon>
        <taxon>Dikarya</taxon>
        <taxon>Basidiomycota</taxon>
        <taxon>Agaricomycotina</taxon>
        <taxon>Agaricomycetes</taxon>
        <taxon>Agaricomycetidae</taxon>
        <taxon>Agaricales</taxon>
        <taxon>Marasmiineae</taxon>
        <taxon>Mycenaceae</taxon>
        <taxon>Mycena</taxon>
    </lineage>
</organism>
<feature type="compositionally biased region" description="Pro residues" evidence="1">
    <location>
        <begin position="157"/>
        <end position="169"/>
    </location>
</feature>
<feature type="compositionally biased region" description="Basic and acidic residues" evidence="1">
    <location>
        <begin position="119"/>
        <end position="131"/>
    </location>
</feature>
<comment type="caution">
    <text evidence="2">The sequence shown here is derived from an EMBL/GenBank/DDBJ whole genome shotgun (WGS) entry which is preliminary data.</text>
</comment>
<accession>A0AAD6Y4R4</accession>
<reference evidence="2" key="1">
    <citation type="submission" date="2023-03" db="EMBL/GenBank/DDBJ databases">
        <title>Massive genome expansion in bonnet fungi (Mycena s.s.) driven by repeated elements and novel gene families across ecological guilds.</title>
        <authorList>
            <consortium name="Lawrence Berkeley National Laboratory"/>
            <person name="Harder C.B."/>
            <person name="Miyauchi S."/>
            <person name="Viragh M."/>
            <person name="Kuo A."/>
            <person name="Thoen E."/>
            <person name="Andreopoulos B."/>
            <person name="Lu D."/>
            <person name="Skrede I."/>
            <person name="Drula E."/>
            <person name="Henrissat B."/>
            <person name="Morin E."/>
            <person name="Kohler A."/>
            <person name="Barry K."/>
            <person name="LaButti K."/>
            <person name="Morin E."/>
            <person name="Salamov A."/>
            <person name="Lipzen A."/>
            <person name="Mereny Z."/>
            <person name="Hegedus B."/>
            <person name="Baldrian P."/>
            <person name="Stursova M."/>
            <person name="Weitz H."/>
            <person name="Taylor A."/>
            <person name="Grigoriev I.V."/>
            <person name="Nagy L.G."/>
            <person name="Martin F."/>
            <person name="Kauserud H."/>
        </authorList>
    </citation>
    <scope>NUCLEOTIDE SEQUENCE</scope>
    <source>
        <strain evidence="2">9144</strain>
    </source>
</reference>
<name>A0AAD6Y4R4_9AGAR</name>
<evidence type="ECO:0000256" key="1">
    <source>
        <dbReference type="SAM" id="MobiDB-lite"/>
    </source>
</evidence>
<feature type="region of interest" description="Disordered" evidence="1">
    <location>
        <begin position="119"/>
        <end position="173"/>
    </location>
</feature>
<feature type="compositionally biased region" description="Low complexity" evidence="1">
    <location>
        <begin position="139"/>
        <end position="156"/>
    </location>
</feature>
<protein>
    <submittedName>
        <fullName evidence="2">Uncharacterized protein</fullName>
    </submittedName>
</protein>
<sequence>MFIHIGTELSFSFRQVPTFGRMTIRRFHRNVSEMKKMAARDFEDILQCLLPVLEGLFPDYPWLEKLTMDVIFELAAWHADAKLRLRTTTTIARLEAATIRFGNLIRSFANKTRNIKTVETPKERQRRLDKANKKKPSVAPAATAATIETTAPQAAAPAPPAIAPAPPSSSLPKKLNLETSKLHSMGDVATAIKTVGTVDSTSTQNVC</sequence>